<sequence>MKKNEETIGRMNLWCWFAVVKSNKLNIIGCTSTRSFFKTTHMWKKETLLKMEIEKQEQAKCNSNGEDVVIGSEYEPLLVQPEKSSLVLRQNIQDENRE</sequence>
<proteinExistence type="predicted"/>
<gene>
    <name evidence="1" type="ORF">J5N97_005104</name>
</gene>
<name>A0A9D5HRW9_9LILI</name>
<evidence type="ECO:0000313" key="2">
    <source>
        <dbReference type="Proteomes" id="UP001085076"/>
    </source>
</evidence>
<keyword evidence="2" id="KW-1185">Reference proteome</keyword>
<reference evidence="1" key="1">
    <citation type="submission" date="2021-03" db="EMBL/GenBank/DDBJ databases">
        <authorList>
            <person name="Li Z."/>
            <person name="Yang C."/>
        </authorList>
    </citation>
    <scope>NUCLEOTIDE SEQUENCE</scope>
    <source>
        <strain evidence="1">Dzin_1.0</strain>
        <tissue evidence="1">Leaf</tissue>
    </source>
</reference>
<dbReference type="EMBL" id="JAGGNH010000001">
    <property type="protein sequence ID" value="KAJ0986748.1"/>
    <property type="molecule type" value="Genomic_DNA"/>
</dbReference>
<dbReference type="AlphaFoldDB" id="A0A9D5HRW9"/>
<protein>
    <submittedName>
        <fullName evidence="1">Uncharacterized protein</fullName>
    </submittedName>
</protein>
<evidence type="ECO:0000313" key="1">
    <source>
        <dbReference type="EMBL" id="KAJ0986748.1"/>
    </source>
</evidence>
<dbReference type="Proteomes" id="UP001085076">
    <property type="component" value="Miscellaneous, Linkage group lg01"/>
</dbReference>
<organism evidence="1 2">
    <name type="scientific">Dioscorea zingiberensis</name>
    <dbReference type="NCBI Taxonomy" id="325984"/>
    <lineage>
        <taxon>Eukaryota</taxon>
        <taxon>Viridiplantae</taxon>
        <taxon>Streptophyta</taxon>
        <taxon>Embryophyta</taxon>
        <taxon>Tracheophyta</taxon>
        <taxon>Spermatophyta</taxon>
        <taxon>Magnoliopsida</taxon>
        <taxon>Liliopsida</taxon>
        <taxon>Dioscoreales</taxon>
        <taxon>Dioscoreaceae</taxon>
        <taxon>Dioscorea</taxon>
    </lineage>
</organism>
<accession>A0A9D5HRW9</accession>
<comment type="caution">
    <text evidence="1">The sequence shown here is derived from an EMBL/GenBank/DDBJ whole genome shotgun (WGS) entry which is preliminary data.</text>
</comment>
<dbReference type="OrthoDB" id="434519at2759"/>
<reference evidence="1" key="2">
    <citation type="journal article" date="2022" name="Hortic Res">
        <title>The genome of Dioscorea zingiberensis sheds light on the biosynthesis, origin and evolution of the medicinally important diosgenin saponins.</title>
        <authorList>
            <person name="Li Y."/>
            <person name="Tan C."/>
            <person name="Li Z."/>
            <person name="Guo J."/>
            <person name="Li S."/>
            <person name="Chen X."/>
            <person name="Wang C."/>
            <person name="Dai X."/>
            <person name="Yang H."/>
            <person name="Song W."/>
            <person name="Hou L."/>
            <person name="Xu J."/>
            <person name="Tong Z."/>
            <person name="Xu A."/>
            <person name="Yuan X."/>
            <person name="Wang W."/>
            <person name="Yang Q."/>
            <person name="Chen L."/>
            <person name="Sun Z."/>
            <person name="Wang K."/>
            <person name="Pan B."/>
            <person name="Chen J."/>
            <person name="Bao Y."/>
            <person name="Liu F."/>
            <person name="Qi X."/>
            <person name="Gang D.R."/>
            <person name="Wen J."/>
            <person name="Li J."/>
        </authorList>
    </citation>
    <scope>NUCLEOTIDE SEQUENCE</scope>
    <source>
        <strain evidence="1">Dzin_1.0</strain>
    </source>
</reference>